<evidence type="ECO:0000256" key="2">
    <source>
        <dbReference type="ARBA" id="ARBA00022803"/>
    </source>
</evidence>
<proteinExistence type="predicted"/>
<dbReference type="InterPro" id="IPR011990">
    <property type="entry name" value="TPR-like_helical_dom_sf"/>
</dbReference>
<keyword evidence="2 3" id="KW-0802">TPR repeat</keyword>
<dbReference type="AlphaFoldDB" id="A0ABD1ZLS4"/>
<accession>A0ABD1ZLS4</accession>
<dbReference type="Proteomes" id="UP001605036">
    <property type="component" value="Unassembled WGS sequence"/>
</dbReference>
<reference evidence="5 6" key="1">
    <citation type="submission" date="2024-09" db="EMBL/GenBank/DDBJ databases">
        <title>Chromosome-scale assembly of Riccia fluitans.</title>
        <authorList>
            <person name="Paukszto L."/>
            <person name="Sawicki J."/>
            <person name="Karawczyk K."/>
            <person name="Piernik-Szablinska J."/>
            <person name="Szczecinska M."/>
            <person name="Mazdziarz M."/>
        </authorList>
    </citation>
    <scope>NUCLEOTIDE SEQUENCE [LARGE SCALE GENOMIC DNA]</scope>
    <source>
        <strain evidence="5">Rf_01</strain>
        <tissue evidence="5">Aerial parts of the thallus</tissue>
    </source>
</reference>
<dbReference type="PANTHER" id="PTHR44858:SF1">
    <property type="entry name" value="UDP-N-ACETYLGLUCOSAMINE--PEPTIDE N-ACETYLGLUCOSAMINYLTRANSFERASE SPINDLY-RELATED"/>
    <property type="match status" value="1"/>
</dbReference>
<comment type="caution">
    <text evidence="5">The sequence shown here is derived from an EMBL/GenBank/DDBJ whole genome shotgun (WGS) entry which is preliminary data.</text>
</comment>
<dbReference type="InterPro" id="IPR050498">
    <property type="entry name" value="Ycf3"/>
</dbReference>
<keyword evidence="4" id="KW-1133">Transmembrane helix</keyword>
<evidence type="ECO:0000256" key="4">
    <source>
        <dbReference type="SAM" id="Phobius"/>
    </source>
</evidence>
<dbReference type="EMBL" id="JBHFFA010000001">
    <property type="protein sequence ID" value="KAL2652270.1"/>
    <property type="molecule type" value="Genomic_DNA"/>
</dbReference>
<feature type="transmembrane region" description="Helical" evidence="4">
    <location>
        <begin position="6"/>
        <end position="28"/>
    </location>
</feature>
<sequence>MKGGGSLVFSPNGVAVGVVIVTILLFTLRSRRRRLERTSQSRQHFVKAATLFNDAQKVKVQSEAQSLAEQAIVEVDAAIRLDKHDPSFHILKSLALEIVGNSKGAVKELDRALAEPKDLTIRERSGTMVKKAELLLSHPEDGENQLHEAVEDLQRCVKLTPKNARAQFLLGQAYEKEGDIFKAIGAFNEAATLDPKSPDAKVALERLHVSSTIAA</sequence>
<dbReference type="PANTHER" id="PTHR44858">
    <property type="entry name" value="TETRATRICOPEPTIDE REPEAT PROTEIN 6"/>
    <property type="match status" value="1"/>
</dbReference>
<protein>
    <submittedName>
        <fullName evidence="5">Uncharacterized protein</fullName>
    </submittedName>
</protein>
<organism evidence="5 6">
    <name type="scientific">Riccia fluitans</name>
    <dbReference type="NCBI Taxonomy" id="41844"/>
    <lineage>
        <taxon>Eukaryota</taxon>
        <taxon>Viridiplantae</taxon>
        <taxon>Streptophyta</taxon>
        <taxon>Embryophyta</taxon>
        <taxon>Marchantiophyta</taxon>
        <taxon>Marchantiopsida</taxon>
        <taxon>Marchantiidae</taxon>
        <taxon>Marchantiales</taxon>
        <taxon>Ricciaceae</taxon>
        <taxon>Riccia</taxon>
    </lineage>
</organism>
<name>A0ABD1ZLS4_9MARC</name>
<gene>
    <name evidence="5" type="ORF">R1flu_020398</name>
</gene>
<evidence type="ECO:0000256" key="1">
    <source>
        <dbReference type="ARBA" id="ARBA00022737"/>
    </source>
</evidence>
<keyword evidence="1" id="KW-0677">Repeat</keyword>
<dbReference type="Pfam" id="PF13432">
    <property type="entry name" value="TPR_16"/>
    <property type="match status" value="1"/>
</dbReference>
<dbReference type="SUPFAM" id="SSF48452">
    <property type="entry name" value="TPR-like"/>
    <property type="match status" value="1"/>
</dbReference>
<dbReference type="InterPro" id="IPR019734">
    <property type="entry name" value="TPR_rpt"/>
</dbReference>
<dbReference type="PROSITE" id="PS50005">
    <property type="entry name" value="TPR"/>
    <property type="match status" value="1"/>
</dbReference>
<keyword evidence="4" id="KW-0812">Transmembrane</keyword>
<keyword evidence="4" id="KW-0472">Membrane</keyword>
<feature type="repeat" description="TPR" evidence="3">
    <location>
        <begin position="164"/>
        <end position="197"/>
    </location>
</feature>
<evidence type="ECO:0000313" key="5">
    <source>
        <dbReference type="EMBL" id="KAL2652270.1"/>
    </source>
</evidence>
<dbReference type="SMART" id="SM00028">
    <property type="entry name" value="TPR"/>
    <property type="match status" value="1"/>
</dbReference>
<evidence type="ECO:0000256" key="3">
    <source>
        <dbReference type="PROSITE-ProRule" id="PRU00339"/>
    </source>
</evidence>
<dbReference type="Gene3D" id="1.25.40.10">
    <property type="entry name" value="Tetratricopeptide repeat domain"/>
    <property type="match status" value="1"/>
</dbReference>
<evidence type="ECO:0000313" key="6">
    <source>
        <dbReference type="Proteomes" id="UP001605036"/>
    </source>
</evidence>
<keyword evidence="6" id="KW-1185">Reference proteome</keyword>